<keyword evidence="6" id="KW-1185">Reference proteome</keyword>
<organism evidence="5 6">
    <name type="scientific">Vibrio tritonius</name>
    <dbReference type="NCBI Taxonomy" id="1435069"/>
    <lineage>
        <taxon>Bacteria</taxon>
        <taxon>Pseudomonadati</taxon>
        <taxon>Pseudomonadota</taxon>
        <taxon>Gammaproteobacteria</taxon>
        <taxon>Vibrionales</taxon>
        <taxon>Vibrionaceae</taxon>
        <taxon>Vibrio</taxon>
    </lineage>
</organism>
<dbReference type="InterPro" id="IPR013520">
    <property type="entry name" value="Ribonucl_H"/>
</dbReference>
<dbReference type="InterPro" id="IPR036397">
    <property type="entry name" value="RNaseH_sf"/>
</dbReference>
<evidence type="ECO:0000313" key="5">
    <source>
        <dbReference type="EMBL" id="MCA2016666.1"/>
    </source>
</evidence>
<evidence type="ECO:0000259" key="4">
    <source>
        <dbReference type="SMART" id="SM00479"/>
    </source>
</evidence>
<dbReference type="SMART" id="SM00479">
    <property type="entry name" value="EXOIII"/>
    <property type="match status" value="1"/>
</dbReference>
<protein>
    <submittedName>
        <fullName evidence="5">DNA polymerase III subunit epsilon</fullName>
    </submittedName>
</protein>
<dbReference type="EMBL" id="JAIWIU010000067">
    <property type="protein sequence ID" value="MCA2016666.1"/>
    <property type="molecule type" value="Genomic_DNA"/>
</dbReference>
<dbReference type="Pfam" id="PF00929">
    <property type="entry name" value="RNase_T"/>
    <property type="match status" value="1"/>
</dbReference>
<sequence>MLQAIKRHFSPIHRIYQYHELAAQRVDWPDGLAHFFATPLPDVKEFIGELSLLAFDFETSGVDAQRDQILSIGWVPLAQQTIDIGASEELFVRHTEYVNARSAEIHQLTPHALANGIELDQAMDQLFAQLAGKVALVHGASIEKAFIDHYMQTRFGFECLPCLWVDTLMIEKELTFSGKTHAHASFQLSDLRADYRLPNYTAHSAGIDALSTAELLIAQLKTIFKGHSPRLEKLICR</sequence>
<gene>
    <name evidence="5" type="ORF">LDJ79_11135</name>
</gene>
<evidence type="ECO:0000313" key="6">
    <source>
        <dbReference type="Proteomes" id="UP001199044"/>
    </source>
</evidence>
<dbReference type="Proteomes" id="UP001199044">
    <property type="component" value="Unassembled WGS sequence"/>
</dbReference>
<evidence type="ECO:0000256" key="3">
    <source>
        <dbReference type="ARBA" id="ARBA00022839"/>
    </source>
</evidence>
<feature type="domain" description="Exonuclease" evidence="4">
    <location>
        <begin position="51"/>
        <end position="225"/>
    </location>
</feature>
<dbReference type="PANTHER" id="PTHR30231">
    <property type="entry name" value="DNA POLYMERASE III SUBUNIT EPSILON"/>
    <property type="match status" value="1"/>
</dbReference>
<dbReference type="CDD" id="cd06127">
    <property type="entry name" value="DEDDh"/>
    <property type="match status" value="1"/>
</dbReference>
<dbReference type="RefSeq" id="WP_225250623.1">
    <property type="nucleotide sequence ID" value="NZ_JAIWIU010000067.1"/>
</dbReference>
<keyword evidence="3" id="KW-0269">Exonuclease</keyword>
<proteinExistence type="predicted"/>
<accession>A0ABS7YLY0</accession>
<keyword evidence="2" id="KW-0378">Hydrolase</keyword>
<evidence type="ECO:0000256" key="1">
    <source>
        <dbReference type="ARBA" id="ARBA00022722"/>
    </source>
</evidence>
<dbReference type="SUPFAM" id="SSF53098">
    <property type="entry name" value="Ribonuclease H-like"/>
    <property type="match status" value="1"/>
</dbReference>
<keyword evidence="1" id="KW-0540">Nuclease</keyword>
<reference evidence="6" key="1">
    <citation type="submission" date="2023-07" db="EMBL/GenBank/DDBJ databases">
        <title>Molecular identification of indigenous halophilic bacteria isolated from red sea cost, biodegradation of synthetic dyes and assessment of degraded metabolite toxicity.</title>
        <authorList>
            <person name="Chaieb K."/>
            <person name="Altayb H.N."/>
        </authorList>
    </citation>
    <scope>NUCLEOTIDE SEQUENCE [LARGE SCALE GENOMIC DNA]</scope>
    <source>
        <strain evidence="6">K20</strain>
    </source>
</reference>
<dbReference type="InterPro" id="IPR012337">
    <property type="entry name" value="RNaseH-like_sf"/>
</dbReference>
<dbReference type="PANTHER" id="PTHR30231:SF4">
    <property type="entry name" value="PROTEIN NEN2"/>
    <property type="match status" value="1"/>
</dbReference>
<evidence type="ECO:0000256" key="2">
    <source>
        <dbReference type="ARBA" id="ARBA00022801"/>
    </source>
</evidence>
<comment type="caution">
    <text evidence="5">The sequence shown here is derived from an EMBL/GenBank/DDBJ whole genome shotgun (WGS) entry which is preliminary data.</text>
</comment>
<dbReference type="Gene3D" id="3.30.420.10">
    <property type="entry name" value="Ribonuclease H-like superfamily/Ribonuclease H"/>
    <property type="match status" value="1"/>
</dbReference>
<name>A0ABS7YLY0_9VIBR</name>